<protein>
    <submittedName>
        <fullName evidence="2">Uncharacterized protein</fullName>
    </submittedName>
</protein>
<dbReference type="RefSeq" id="WP_062327853.1">
    <property type="nucleotide sequence ID" value="NZ_CP014476.1"/>
</dbReference>
<evidence type="ECO:0000313" key="3">
    <source>
        <dbReference type="Proteomes" id="UP000030512"/>
    </source>
</evidence>
<dbReference type="STRING" id="1538553.JT25_005335"/>
<evidence type="ECO:0000313" key="2">
    <source>
        <dbReference type="EMBL" id="AMK75916.1"/>
    </source>
</evidence>
<keyword evidence="3" id="KW-1185">Reference proteome</keyword>
<gene>
    <name evidence="2" type="ORF">JT25_005335</name>
</gene>
<reference evidence="2 3" key="1">
    <citation type="journal article" date="2015" name="Environ. Microbiol.">
        <title>Methane oxidation coupled to nitrate reduction under hypoxia by the Gammaproteobacterium Methylomonas denitrificans, sp. nov. type strain FJG1.</title>
        <authorList>
            <person name="Kits K.D."/>
            <person name="Klotz M.G."/>
            <person name="Stein L.Y."/>
        </authorList>
    </citation>
    <scope>NUCLEOTIDE SEQUENCE [LARGE SCALE GENOMIC DNA]</scope>
    <source>
        <strain evidence="2 3">FJG1</strain>
    </source>
</reference>
<organism evidence="2 3">
    <name type="scientific">Methylomonas denitrificans</name>
    <dbReference type="NCBI Taxonomy" id="1538553"/>
    <lineage>
        <taxon>Bacteria</taxon>
        <taxon>Pseudomonadati</taxon>
        <taxon>Pseudomonadota</taxon>
        <taxon>Gammaproteobacteria</taxon>
        <taxon>Methylococcales</taxon>
        <taxon>Methylococcaceae</taxon>
        <taxon>Methylomonas</taxon>
    </lineage>
</organism>
<dbReference type="EMBL" id="CP014476">
    <property type="protein sequence ID" value="AMK75916.1"/>
    <property type="molecule type" value="Genomic_DNA"/>
</dbReference>
<sequence>MRKKIPKIKEFPDDGRIWRVDWFGGVERNEQVPSEPKIQLIISPVVDESDFAASRAVNHAERQVISIGVGQLPLVTIGSLWQNRRRLISTAGRTKLFSNLEISPEKVRVIKSDAIIDGAPLIPKRYHQIGAGLSAKCLAIEWQGDHYGIIIPVAEIIRFYYATSTDLAKAIFFGDFRHNLTSIVNPAECGFNPVERQCILKLRKEFSDSDAFIIGRILNSPEALTGVHLVHDSLIKYAVQGKSRTYPESNFPFSGITNLRVRLKPIPTSEDKKWRFIVFALEHCTGPFPFDSIICDRDNSNLRPEDDDDLPREQKEAAYDPRHE</sequence>
<proteinExistence type="predicted"/>
<dbReference type="AlphaFoldDB" id="A0A126T1F5"/>
<dbReference type="OrthoDB" id="6736327at2"/>
<feature type="compositionally biased region" description="Basic and acidic residues" evidence="1">
    <location>
        <begin position="311"/>
        <end position="324"/>
    </location>
</feature>
<accession>A0A126T1F5</accession>
<evidence type="ECO:0000256" key="1">
    <source>
        <dbReference type="SAM" id="MobiDB-lite"/>
    </source>
</evidence>
<dbReference type="Proteomes" id="UP000030512">
    <property type="component" value="Chromosome"/>
</dbReference>
<feature type="region of interest" description="Disordered" evidence="1">
    <location>
        <begin position="301"/>
        <end position="324"/>
    </location>
</feature>
<dbReference type="KEGG" id="mdn:JT25_005335"/>
<name>A0A126T1F5_9GAMM</name>